<gene>
    <name evidence="1" type="ORF">THIOM_001382</name>
</gene>
<dbReference type="Pfam" id="PF14907">
    <property type="entry name" value="NTP_transf_5"/>
    <property type="match status" value="1"/>
</dbReference>
<proteinExistence type="predicted"/>
<comment type="caution">
    <text evidence="1">The sequence shown here is derived from an EMBL/GenBank/DDBJ whole genome shotgun (WGS) entry which is preliminary data.</text>
</comment>
<dbReference type="AlphaFoldDB" id="A0A176S407"/>
<name>A0A176S407_9GAMM</name>
<organism evidence="1 2">
    <name type="scientific">Candidatus Thiomargarita nelsonii</name>
    <dbReference type="NCBI Taxonomy" id="1003181"/>
    <lineage>
        <taxon>Bacteria</taxon>
        <taxon>Pseudomonadati</taxon>
        <taxon>Pseudomonadota</taxon>
        <taxon>Gammaproteobacteria</taxon>
        <taxon>Thiotrichales</taxon>
        <taxon>Thiotrichaceae</taxon>
        <taxon>Thiomargarita</taxon>
    </lineage>
</organism>
<evidence type="ECO:0000313" key="2">
    <source>
        <dbReference type="Proteomes" id="UP000076962"/>
    </source>
</evidence>
<dbReference type="InterPro" id="IPR039498">
    <property type="entry name" value="NTP_transf_5"/>
</dbReference>
<keyword evidence="2" id="KW-1185">Reference proteome</keyword>
<sequence>MNQETMSKLLLDCLHGREIDETRTAELNSLRAADWESLVQFAVRQRVAPLLYHRLKTVYPNVNIPASLKHKLQKIYLASDMRNTSLYNDLSQIIRALQYIPVIVLKGAHLAAVVYSNITLRSMGDMDILVRKTDLLKAEEKLLEMGYSSFRVNVIEVASAKHHHLPPLVKQGAVPVEIHWTINHPTSPFTIDIEGLWNRARPATIAGVEVLVLSPEDLLLHLCLHTAFQDRFLTGLRPFCDIWETIRHDRDEIEWEQVRLRARQWGATNSVYLTLYLAKAFFGAAVPDEV</sequence>
<dbReference type="EMBL" id="LUTY01000733">
    <property type="protein sequence ID" value="OAD22803.1"/>
    <property type="molecule type" value="Genomic_DNA"/>
</dbReference>
<reference evidence="1 2" key="1">
    <citation type="submission" date="2016-05" db="EMBL/GenBank/DDBJ databases">
        <title>Single-cell genome of chain-forming Candidatus Thiomargarita nelsonii and comparison to other large sulfur-oxidizing bacteria.</title>
        <authorList>
            <person name="Winkel M."/>
            <person name="Salman V."/>
            <person name="Woyke T."/>
            <person name="Schulz-Vogt H."/>
            <person name="Richter M."/>
            <person name="Flood B."/>
            <person name="Bailey J."/>
            <person name="Amann R."/>
            <person name="Mussmann M."/>
        </authorList>
    </citation>
    <scope>NUCLEOTIDE SEQUENCE [LARGE SCALE GENOMIC DNA]</scope>
    <source>
        <strain evidence="1 2">THI036</strain>
    </source>
</reference>
<evidence type="ECO:0000313" key="1">
    <source>
        <dbReference type="EMBL" id="OAD22803.1"/>
    </source>
</evidence>
<dbReference type="SUPFAM" id="SSF81301">
    <property type="entry name" value="Nucleotidyltransferase"/>
    <property type="match status" value="1"/>
</dbReference>
<dbReference type="Proteomes" id="UP000076962">
    <property type="component" value="Unassembled WGS sequence"/>
</dbReference>
<accession>A0A176S407</accession>
<protein>
    <recommendedName>
        <fullName evidence="3">Nucleotidyltransferase family protein</fullName>
    </recommendedName>
</protein>
<feature type="non-terminal residue" evidence="1">
    <location>
        <position position="290"/>
    </location>
</feature>
<evidence type="ECO:0008006" key="3">
    <source>
        <dbReference type="Google" id="ProtNLM"/>
    </source>
</evidence>
<dbReference type="InterPro" id="IPR043519">
    <property type="entry name" value="NT_sf"/>
</dbReference>